<dbReference type="GO" id="GO:0042720">
    <property type="term" value="C:mitochondrial inner membrane peptidase complex"/>
    <property type="evidence" value="ECO:0007669"/>
    <property type="project" value="TreeGrafter"/>
</dbReference>
<feature type="active site" evidence="7">
    <location>
        <position position="104"/>
    </location>
</feature>
<organism evidence="9 10">
    <name type="scientific">Morchella conica CCBAS932</name>
    <dbReference type="NCBI Taxonomy" id="1392247"/>
    <lineage>
        <taxon>Eukaryota</taxon>
        <taxon>Fungi</taxon>
        <taxon>Dikarya</taxon>
        <taxon>Ascomycota</taxon>
        <taxon>Pezizomycotina</taxon>
        <taxon>Pezizomycetes</taxon>
        <taxon>Pezizales</taxon>
        <taxon>Morchellaceae</taxon>
        <taxon>Morchella</taxon>
    </lineage>
</organism>
<feature type="domain" description="Peptidase S26" evidence="8">
    <location>
        <begin position="31"/>
        <end position="115"/>
    </location>
</feature>
<dbReference type="CDD" id="cd06530">
    <property type="entry name" value="S26_SPase_I"/>
    <property type="match status" value="1"/>
</dbReference>
<evidence type="ECO:0000313" key="10">
    <source>
        <dbReference type="Proteomes" id="UP000277580"/>
    </source>
</evidence>
<reference evidence="9 10" key="1">
    <citation type="journal article" date="2018" name="Nat. Ecol. Evol.">
        <title>Pezizomycetes genomes reveal the molecular basis of ectomycorrhizal truffle lifestyle.</title>
        <authorList>
            <person name="Murat C."/>
            <person name="Payen T."/>
            <person name="Noel B."/>
            <person name="Kuo A."/>
            <person name="Morin E."/>
            <person name="Chen J."/>
            <person name="Kohler A."/>
            <person name="Krizsan K."/>
            <person name="Balestrini R."/>
            <person name="Da Silva C."/>
            <person name="Montanini B."/>
            <person name="Hainaut M."/>
            <person name="Levati E."/>
            <person name="Barry K.W."/>
            <person name="Belfiori B."/>
            <person name="Cichocki N."/>
            <person name="Clum A."/>
            <person name="Dockter R.B."/>
            <person name="Fauchery L."/>
            <person name="Guy J."/>
            <person name="Iotti M."/>
            <person name="Le Tacon F."/>
            <person name="Lindquist E.A."/>
            <person name="Lipzen A."/>
            <person name="Malagnac F."/>
            <person name="Mello A."/>
            <person name="Molinier V."/>
            <person name="Miyauchi S."/>
            <person name="Poulain J."/>
            <person name="Riccioni C."/>
            <person name="Rubini A."/>
            <person name="Sitrit Y."/>
            <person name="Splivallo R."/>
            <person name="Traeger S."/>
            <person name="Wang M."/>
            <person name="Zifcakova L."/>
            <person name="Wipf D."/>
            <person name="Zambonelli A."/>
            <person name="Paolocci F."/>
            <person name="Nowrousian M."/>
            <person name="Ottonello S."/>
            <person name="Baldrian P."/>
            <person name="Spatafora J.W."/>
            <person name="Henrissat B."/>
            <person name="Nagy L.G."/>
            <person name="Aury J.M."/>
            <person name="Wincker P."/>
            <person name="Grigoriev I.V."/>
            <person name="Bonfante P."/>
            <person name="Martin F.M."/>
        </authorList>
    </citation>
    <scope>NUCLEOTIDE SEQUENCE [LARGE SCALE GENOMIC DNA]</scope>
    <source>
        <strain evidence="9 10">CCBAS932</strain>
    </source>
</reference>
<feature type="active site" evidence="7">
    <location>
        <position position="58"/>
    </location>
</feature>
<keyword evidence="4" id="KW-0496">Mitochondrion</keyword>
<keyword evidence="2" id="KW-0999">Mitochondrion inner membrane</keyword>
<dbReference type="Pfam" id="PF10502">
    <property type="entry name" value="Peptidase_S26"/>
    <property type="match status" value="2"/>
</dbReference>
<dbReference type="STRING" id="1392247.A0A3N4KZB2"/>
<feature type="domain" description="Peptidase S26" evidence="8">
    <location>
        <begin position="126"/>
        <end position="165"/>
    </location>
</feature>
<evidence type="ECO:0000256" key="6">
    <source>
        <dbReference type="ARBA" id="ARBA00038445"/>
    </source>
</evidence>
<gene>
    <name evidence="9" type="ORF">P167DRAFT_382991</name>
</gene>
<dbReference type="InterPro" id="IPR019533">
    <property type="entry name" value="Peptidase_S26"/>
</dbReference>
<dbReference type="PANTHER" id="PTHR12383:SF16">
    <property type="entry name" value="MITOCHONDRIAL INNER MEMBRANE PROTEASE SUBUNIT 1"/>
    <property type="match status" value="1"/>
</dbReference>
<evidence type="ECO:0000256" key="5">
    <source>
        <dbReference type="ARBA" id="ARBA00023136"/>
    </source>
</evidence>
<comment type="subcellular location">
    <subcellularLocation>
        <location evidence="1">Mitochondrion inner membrane</location>
    </subcellularLocation>
</comment>
<dbReference type="InParanoid" id="A0A3N4KZB2"/>
<evidence type="ECO:0000256" key="2">
    <source>
        <dbReference type="ARBA" id="ARBA00022792"/>
    </source>
</evidence>
<dbReference type="InterPro" id="IPR000223">
    <property type="entry name" value="Pept_S26A_signal_pept_1"/>
</dbReference>
<dbReference type="PANTHER" id="PTHR12383">
    <property type="entry name" value="PROTEASE FAMILY S26 MITOCHONDRIAL INNER MEMBRANE PROTEASE-RELATED"/>
    <property type="match status" value="1"/>
</dbReference>
<keyword evidence="5" id="KW-0472">Membrane</keyword>
<proteinExistence type="inferred from homology"/>
<dbReference type="Gene3D" id="2.10.109.10">
    <property type="entry name" value="Umud Fragment, subunit A"/>
    <property type="match status" value="1"/>
</dbReference>
<dbReference type="InterPro" id="IPR036286">
    <property type="entry name" value="LexA/Signal_pep-like_sf"/>
</dbReference>
<protein>
    <submittedName>
        <fullName evidence="9">LexA/Signal peptidase</fullName>
    </submittedName>
</protein>
<evidence type="ECO:0000259" key="8">
    <source>
        <dbReference type="Pfam" id="PF10502"/>
    </source>
</evidence>
<sequence length="182" mass="20471">MNRLFGTFSKSRFARLFELHPPEPRVIARTGVRVVQGIFFAHLFWGHFYSVGYTFGASMLPTMNILGDWIVISKLHSRGRGMEVGDLVNYLHPVYVGSGERVVKRIIGMPGDFVVADPVGAPGKMVQVPEGHCWTTGDNLPFSHDSRNYGPVPLALIRGKVIARLFPNRLWFENTLKPAEEY</sequence>
<dbReference type="FunFam" id="2.10.109.10:FF:000015">
    <property type="entry name" value="Mitochondrial inner membrane protease subunit 1"/>
    <property type="match status" value="1"/>
</dbReference>
<evidence type="ECO:0000256" key="3">
    <source>
        <dbReference type="ARBA" id="ARBA00022801"/>
    </source>
</evidence>
<evidence type="ECO:0000313" key="9">
    <source>
        <dbReference type="EMBL" id="RPB15900.1"/>
    </source>
</evidence>
<dbReference type="FunCoup" id="A0A3N4KZB2">
    <property type="interactions" value="399"/>
</dbReference>
<dbReference type="GO" id="GO:0004252">
    <property type="term" value="F:serine-type endopeptidase activity"/>
    <property type="evidence" value="ECO:0007669"/>
    <property type="project" value="InterPro"/>
</dbReference>
<dbReference type="PRINTS" id="PR00727">
    <property type="entry name" value="LEADERPTASE"/>
</dbReference>
<keyword evidence="3" id="KW-0378">Hydrolase</keyword>
<evidence type="ECO:0000256" key="7">
    <source>
        <dbReference type="PIRSR" id="PIRSR600223-1"/>
    </source>
</evidence>
<dbReference type="SUPFAM" id="SSF51306">
    <property type="entry name" value="LexA/Signal peptidase"/>
    <property type="match status" value="1"/>
</dbReference>
<accession>A0A3N4KZB2</accession>
<keyword evidence="10" id="KW-1185">Reference proteome</keyword>
<dbReference type="EMBL" id="ML119111">
    <property type="protein sequence ID" value="RPB15900.1"/>
    <property type="molecule type" value="Genomic_DNA"/>
</dbReference>
<dbReference type="Proteomes" id="UP000277580">
    <property type="component" value="Unassembled WGS sequence"/>
</dbReference>
<dbReference type="GO" id="GO:0006627">
    <property type="term" value="P:protein processing involved in protein targeting to mitochondrion"/>
    <property type="evidence" value="ECO:0007669"/>
    <property type="project" value="TreeGrafter"/>
</dbReference>
<evidence type="ECO:0000256" key="4">
    <source>
        <dbReference type="ARBA" id="ARBA00023128"/>
    </source>
</evidence>
<dbReference type="AlphaFoldDB" id="A0A3N4KZB2"/>
<dbReference type="OrthoDB" id="308440at2759"/>
<dbReference type="GO" id="GO:0006465">
    <property type="term" value="P:signal peptide processing"/>
    <property type="evidence" value="ECO:0007669"/>
    <property type="project" value="InterPro"/>
</dbReference>
<evidence type="ECO:0000256" key="1">
    <source>
        <dbReference type="ARBA" id="ARBA00004273"/>
    </source>
</evidence>
<comment type="similarity">
    <text evidence="6">Belongs to the peptidase S26 family. IMP1 subfamily.</text>
</comment>
<name>A0A3N4KZB2_9PEZI</name>
<dbReference type="InterPro" id="IPR052064">
    <property type="entry name" value="Mito_IMP1_subunit"/>
</dbReference>